<proteinExistence type="predicted"/>
<evidence type="ECO:0000313" key="3">
    <source>
        <dbReference type="Proteomes" id="UP000751190"/>
    </source>
</evidence>
<comment type="caution">
    <text evidence="2">The sequence shown here is derived from an EMBL/GenBank/DDBJ whole genome shotgun (WGS) entry which is preliminary data.</text>
</comment>
<organism evidence="2 3">
    <name type="scientific">Diacronema lutheri</name>
    <name type="common">Unicellular marine alga</name>
    <name type="synonym">Monochrysis lutheri</name>
    <dbReference type="NCBI Taxonomy" id="2081491"/>
    <lineage>
        <taxon>Eukaryota</taxon>
        <taxon>Haptista</taxon>
        <taxon>Haptophyta</taxon>
        <taxon>Pavlovophyceae</taxon>
        <taxon>Pavlovales</taxon>
        <taxon>Pavlovaceae</taxon>
        <taxon>Diacronema</taxon>
    </lineage>
</organism>
<dbReference type="Gene3D" id="2.60.110.10">
    <property type="entry name" value="Thaumatin"/>
    <property type="match status" value="1"/>
</dbReference>
<accession>A0A8J5XS45</accession>
<reference evidence="2" key="1">
    <citation type="submission" date="2021-05" db="EMBL/GenBank/DDBJ databases">
        <title>The genome of the haptophyte Pavlova lutheri (Diacronema luteri, Pavlovales) - a model for lipid biosynthesis in eukaryotic algae.</title>
        <authorList>
            <person name="Hulatt C.J."/>
            <person name="Posewitz M.C."/>
        </authorList>
    </citation>
    <scope>NUCLEOTIDE SEQUENCE</scope>
    <source>
        <strain evidence="2">NIVA-4/92</strain>
    </source>
</reference>
<feature type="compositionally biased region" description="Low complexity" evidence="1">
    <location>
        <begin position="22"/>
        <end position="36"/>
    </location>
</feature>
<name>A0A8J5XS45_DIALT</name>
<dbReference type="OrthoDB" id="430315at2759"/>
<feature type="region of interest" description="Disordered" evidence="1">
    <location>
        <begin position="1"/>
        <end position="38"/>
    </location>
</feature>
<feature type="region of interest" description="Disordered" evidence="1">
    <location>
        <begin position="104"/>
        <end position="197"/>
    </location>
</feature>
<sequence length="610" mass="64452">MSAMSASATPPTPASPAHAEHAAPAAPVSTAAGSAACKPAADNLEAQNAHPVANEAARNPLPPRLIALPVPGSSGTSRVALGVLLVLLSAAVGAVGGALYDRSQAHAAQRPRQPGALPPGPARPHSPLRPRADPPSSPHVAHDPLAPRAPGRSAPPPASPLYVGPEGQEPPKPARCHFTQPSNAGDPTAHEPGDDHDPVRAVEFVNLCTAELMVNIQGFTFWDTGRWRMQGLPSGGGFPLAVGESRTEHVSERMFSGRIWARPNCRRPCNINSCGNPHNEPVKCTFRNGSRTPDCLRDGLWCDTGNCPGGNETTCRGAVGEFIGGLPPGPLLELTLCGGRGARIACYKDGPAYNAAECDSLPTSDYYDISNVDGTSLIWVGMEVTRGRRLTGPFAPRGRFNCGAPSMPNQFDMRTCPQPLRIARNDSNPHGYSPNASVAASIGCLSACNFMSQVAWAAPGQPASVWTADRTSSQSRMSVATQVDVSTVTTEDVSRTCCECGHLGDRGICPAPKVDPDGTVTWPPHNAACIAGCSPYANYPREYESSMCKLEYMPSIKESENGASIPLDEVQAIFKKWAPEAYSWQFDDMSSTYLCEAADFKLTFCPPTSS</sequence>
<dbReference type="InterPro" id="IPR001938">
    <property type="entry name" value="Thaumatin"/>
</dbReference>
<dbReference type="PANTHER" id="PTHR31013:SF2">
    <property type="entry name" value="THAUMATIN-LIKE PROTEIN"/>
    <property type="match status" value="1"/>
</dbReference>
<gene>
    <name evidence="2" type="ORF">KFE25_000718</name>
</gene>
<dbReference type="SUPFAM" id="SSF49870">
    <property type="entry name" value="Osmotin, thaumatin-like protein"/>
    <property type="match status" value="1"/>
</dbReference>
<evidence type="ECO:0000256" key="1">
    <source>
        <dbReference type="SAM" id="MobiDB-lite"/>
    </source>
</evidence>
<keyword evidence="3" id="KW-1185">Reference proteome</keyword>
<dbReference type="PROSITE" id="PS51367">
    <property type="entry name" value="THAUMATIN_2"/>
    <property type="match status" value="1"/>
</dbReference>
<evidence type="ECO:0000313" key="2">
    <source>
        <dbReference type="EMBL" id="KAG8467402.1"/>
    </source>
</evidence>
<dbReference type="PANTHER" id="PTHR31013">
    <property type="entry name" value="THAUMATIN FAMILY PROTEIN-RELATED"/>
    <property type="match status" value="1"/>
</dbReference>
<protein>
    <submittedName>
        <fullName evidence="2">Uncharacterized protein</fullName>
    </submittedName>
</protein>
<dbReference type="InterPro" id="IPR037176">
    <property type="entry name" value="Osmotin/thaumatin-like_sf"/>
</dbReference>
<feature type="compositionally biased region" description="Basic and acidic residues" evidence="1">
    <location>
        <begin position="188"/>
        <end position="197"/>
    </location>
</feature>
<dbReference type="AlphaFoldDB" id="A0A8J5XS45"/>
<dbReference type="Proteomes" id="UP000751190">
    <property type="component" value="Unassembled WGS sequence"/>
</dbReference>
<dbReference type="EMBL" id="JAGTXO010000006">
    <property type="protein sequence ID" value="KAG8467402.1"/>
    <property type="molecule type" value="Genomic_DNA"/>
</dbReference>